<dbReference type="FunFam" id="1.10.238.10:FF:000129">
    <property type="entry name" value="Serine/threonine-protein phosphatase 2A regulatory subunit B'' subunit gamma"/>
    <property type="match status" value="1"/>
</dbReference>
<dbReference type="GO" id="GO:0035303">
    <property type="term" value="P:regulation of dephosphorylation"/>
    <property type="evidence" value="ECO:0007669"/>
    <property type="project" value="InterPro"/>
</dbReference>
<dbReference type="InterPro" id="IPR039865">
    <property type="entry name" value="PPP2R3C"/>
</dbReference>
<dbReference type="Gene3D" id="1.10.238.10">
    <property type="entry name" value="EF-hand"/>
    <property type="match status" value="1"/>
</dbReference>
<dbReference type="GO" id="GO:0005819">
    <property type="term" value="C:spindle"/>
    <property type="evidence" value="ECO:0007669"/>
    <property type="project" value="TreeGrafter"/>
</dbReference>
<evidence type="ECO:0000313" key="6">
    <source>
        <dbReference type="Proteomes" id="UP000826271"/>
    </source>
</evidence>
<dbReference type="PANTHER" id="PTHR12085:SF3">
    <property type="entry name" value="SERINE_THREONINE-PROTEIN PHOSPHATASE 2A REGULATORY SUBUNIT B'' SUBUNIT GAMMA"/>
    <property type="match status" value="1"/>
</dbReference>
<comment type="caution">
    <text evidence="5">The sequence shown here is derived from an EMBL/GenBank/DDBJ whole genome shotgun (WGS) entry which is preliminary data.</text>
</comment>
<comment type="subcellular location">
    <subcellularLocation>
        <location evidence="1">Cytoplasm</location>
    </subcellularLocation>
</comment>
<dbReference type="CDD" id="cd00303">
    <property type="entry name" value="retropepsin_like"/>
    <property type="match status" value="1"/>
</dbReference>
<dbReference type="PROSITE" id="PS50222">
    <property type="entry name" value="EF_HAND_2"/>
    <property type="match status" value="2"/>
</dbReference>
<evidence type="ECO:0000256" key="1">
    <source>
        <dbReference type="ARBA" id="ARBA00004496"/>
    </source>
</evidence>
<dbReference type="PANTHER" id="PTHR12085">
    <property type="entry name" value="SERINE/THREONINE-PROTEIN PHOSPHATASE 2A REGULATORY SUBUNIT B'' SUBUNIT GAMMA"/>
    <property type="match status" value="1"/>
</dbReference>
<name>A0AAV6YDK1_9LAMI</name>
<evidence type="ECO:0000259" key="4">
    <source>
        <dbReference type="PROSITE" id="PS50222"/>
    </source>
</evidence>
<keyword evidence="3" id="KW-0106">Calcium</keyword>
<sequence length="392" mass="43453">MAALSLFLAAGISGPQTMRIKGRVKGEDVTILINTGASHNFVSLQLVKKVGLKVEATRRFGVRLGDGSRIDALGICPELAVQLGSFETRANFHAFPLGGVGHDFWDSLVSLTQARIDMSELDEDSDGFLQPHEMESYIRGLIPNLAQLRDMPAAFVQMYCRIAAHKFFFFCDPNKRDMFLALDKDMNGTLSKQELRDYADGTLTDIFIERATSNGSSPVASNCKLGSSSSAISSNSKSGASSSVTNRMLFDEHVRRGKSGGGNAREMDFESFLDFVLALENKDTPEGLTYLFRCLDLQGRGFLTTADIHTLFRDVHQKWIEGGNYELCIEDVRDEIWDMVKPADPLTITLADLLSCKQGGTVASMLIDVRGFWAHDNRENLLQEEEEPEEEQ</sequence>
<evidence type="ECO:0000256" key="3">
    <source>
        <dbReference type="ARBA" id="ARBA00022837"/>
    </source>
</evidence>
<evidence type="ECO:0000256" key="2">
    <source>
        <dbReference type="ARBA" id="ARBA00022490"/>
    </source>
</evidence>
<gene>
    <name evidence="5" type="ORF">BUALT_Bualt01G0143100</name>
</gene>
<dbReference type="InterPro" id="IPR002048">
    <property type="entry name" value="EF_hand_dom"/>
</dbReference>
<dbReference type="PROSITE" id="PS00018">
    <property type="entry name" value="EF_HAND_1"/>
    <property type="match status" value="2"/>
</dbReference>
<keyword evidence="6" id="KW-1185">Reference proteome</keyword>
<dbReference type="EMBL" id="WHWC01000001">
    <property type="protein sequence ID" value="KAG8391006.1"/>
    <property type="molecule type" value="Genomic_DNA"/>
</dbReference>
<protein>
    <recommendedName>
        <fullName evidence="4">EF-hand domain-containing protein</fullName>
    </recommendedName>
</protein>
<dbReference type="GO" id="GO:0000226">
    <property type="term" value="P:microtubule cytoskeleton organization"/>
    <property type="evidence" value="ECO:0007669"/>
    <property type="project" value="TreeGrafter"/>
</dbReference>
<proteinExistence type="predicted"/>
<dbReference type="Gene3D" id="2.40.70.10">
    <property type="entry name" value="Acid Proteases"/>
    <property type="match status" value="1"/>
</dbReference>
<dbReference type="SUPFAM" id="SSF47473">
    <property type="entry name" value="EF-hand"/>
    <property type="match status" value="2"/>
</dbReference>
<dbReference type="InterPro" id="IPR018247">
    <property type="entry name" value="EF_Hand_1_Ca_BS"/>
</dbReference>
<dbReference type="GO" id="GO:0030865">
    <property type="term" value="P:cortical cytoskeleton organization"/>
    <property type="evidence" value="ECO:0007669"/>
    <property type="project" value="TreeGrafter"/>
</dbReference>
<organism evidence="5 6">
    <name type="scientific">Buddleja alternifolia</name>
    <dbReference type="NCBI Taxonomy" id="168488"/>
    <lineage>
        <taxon>Eukaryota</taxon>
        <taxon>Viridiplantae</taxon>
        <taxon>Streptophyta</taxon>
        <taxon>Embryophyta</taxon>
        <taxon>Tracheophyta</taxon>
        <taxon>Spermatophyta</taxon>
        <taxon>Magnoliopsida</taxon>
        <taxon>eudicotyledons</taxon>
        <taxon>Gunneridae</taxon>
        <taxon>Pentapetalae</taxon>
        <taxon>asterids</taxon>
        <taxon>lamiids</taxon>
        <taxon>Lamiales</taxon>
        <taxon>Scrophulariaceae</taxon>
        <taxon>Buddlejeae</taxon>
        <taxon>Buddleja</taxon>
    </lineage>
</organism>
<feature type="domain" description="EF-hand" evidence="4">
    <location>
        <begin position="176"/>
        <end position="205"/>
    </location>
</feature>
<dbReference type="AlphaFoldDB" id="A0AAV6YDK1"/>
<dbReference type="InterPro" id="IPR021109">
    <property type="entry name" value="Peptidase_aspartic_dom_sf"/>
</dbReference>
<dbReference type="Pfam" id="PF13650">
    <property type="entry name" value="Asp_protease_2"/>
    <property type="match status" value="1"/>
</dbReference>
<keyword evidence="2" id="KW-0963">Cytoplasm</keyword>
<dbReference type="GO" id="GO:0005737">
    <property type="term" value="C:cytoplasm"/>
    <property type="evidence" value="ECO:0007669"/>
    <property type="project" value="UniProtKB-SubCell"/>
</dbReference>
<evidence type="ECO:0000313" key="5">
    <source>
        <dbReference type="EMBL" id="KAG8391006.1"/>
    </source>
</evidence>
<accession>A0AAV6YDK1</accession>
<feature type="domain" description="EF-hand" evidence="4">
    <location>
        <begin position="109"/>
        <end position="144"/>
    </location>
</feature>
<dbReference type="InterPro" id="IPR011992">
    <property type="entry name" value="EF-hand-dom_pair"/>
</dbReference>
<reference evidence="5" key="1">
    <citation type="submission" date="2019-10" db="EMBL/GenBank/DDBJ databases">
        <authorList>
            <person name="Zhang R."/>
            <person name="Pan Y."/>
            <person name="Wang J."/>
            <person name="Ma R."/>
            <person name="Yu S."/>
        </authorList>
    </citation>
    <scope>NUCLEOTIDE SEQUENCE</scope>
    <source>
        <strain evidence="5">LA-IB0</strain>
        <tissue evidence="5">Leaf</tissue>
    </source>
</reference>
<dbReference type="Proteomes" id="UP000826271">
    <property type="component" value="Unassembled WGS sequence"/>
</dbReference>
<dbReference type="GO" id="GO:0005509">
    <property type="term" value="F:calcium ion binding"/>
    <property type="evidence" value="ECO:0007669"/>
    <property type="project" value="InterPro"/>
</dbReference>